<proteinExistence type="predicted"/>
<dbReference type="EMBL" id="NHOQ01002169">
    <property type="protein sequence ID" value="PWA19184.1"/>
    <property type="molecule type" value="Genomic_DNA"/>
</dbReference>
<evidence type="ECO:0000259" key="2">
    <source>
        <dbReference type="Pfam" id="PF16183"/>
    </source>
</evidence>
<sequence>MFPLRGPWVKDDDGEIVEKRGRKQVEVKSGVESVLLPWRITESLDGDVKVEWKDEYDDLVHVYPNDFPSAEAEAPPAGETPADSAHPTQNGQDAEEAVATETISKEEAAERLMETEKIIAELNETWEEKLRKTESIRLERRLTW</sequence>
<reference evidence="3 4" key="1">
    <citation type="journal article" date="2018" name="G3 (Bethesda)">
        <title>A High-Quality Reference Genome for the Invasive Mosquitofish Gambusia affinis Using a Chicago Library.</title>
        <authorList>
            <person name="Hoffberg S.L."/>
            <person name="Troendle N.J."/>
            <person name="Glenn T.C."/>
            <person name="Mahmud O."/>
            <person name="Louha S."/>
            <person name="Chalopin D."/>
            <person name="Bennetzen J.L."/>
            <person name="Mauricio R."/>
        </authorList>
    </citation>
    <scope>NUCLEOTIDE SEQUENCE [LARGE SCALE GENOMIC DNA]</scope>
    <source>
        <strain evidence="3">NE01/NJP1002.9</strain>
        <tissue evidence="3">Muscle</tissue>
    </source>
</reference>
<accession>A0A315VAT6</accession>
<dbReference type="InterPro" id="IPR013783">
    <property type="entry name" value="Ig-like_fold"/>
</dbReference>
<comment type="caution">
    <text evidence="3">The sequence shown here is derived from an EMBL/GenBank/DDBJ whole genome shotgun (WGS) entry which is preliminary data.</text>
</comment>
<dbReference type="AlphaFoldDB" id="A0A315VAT6"/>
<protein>
    <recommendedName>
        <fullName evidence="2">Kinesin-associated domain-containing protein</fullName>
    </recommendedName>
</protein>
<gene>
    <name evidence="3" type="ORF">CCH79_00019706</name>
</gene>
<feature type="region of interest" description="Disordered" evidence="1">
    <location>
        <begin position="66"/>
        <end position="98"/>
    </location>
</feature>
<organism evidence="3 4">
    <name type="scientific">Gambusia affinis</name>
    <name type="common">Western mosquitofish</name>
    <name type="synonym">Heterandria affinis</name>
    <dbReference type="NCBI Taxonomy" id="33528"/>
    <lineage>
        <taxon>Eukaryota</taxon>
        <taxon>Metazoa</taxon>
        <taxon>Chordata</taxon>
        <taxon>Craniata</taxon>
        <taxon>Vertebrata</taxon>
        <taxon>Euteleostomi</taxon>
        <taxon>Actinopterygii</taxon>
        <taxon>Neopterygii</taxon>
        <taxon>Teleostei</taxon>
        <taxon>Neoteleostei</taxon>
        <taxon>Acanthomorphata</taxon>
        <taxon>Ovalentaria</taxon>
        <taxon>Atherinomorphae</taxon>
        <taxon>Cyprinodontiformes</taxon>
        <taxon>Poeciliidae</taxon>
        <taxon>Poeciliinae</taxon>
        <taxon>Gambusia</taxon>
    </lineage>
</organism>
<feature type="non-terminal residue" evidence="3">
    <location>
        <position position="144"/>
    </location>
</feature>
<feature type="compositionally biased region" description="Low complexity" evidence="1">
    <location>
        <begin position="70"/>
        <end position="82"/>
    </location>
</feature>
<dbReference type="Pfam" id="PF16183">
    <property type="entry name" value="Kinesin_assoc"/>
    <property type="match status" value="1"/>
</dbReference>
<evidence type="ECO:0000313" key="4">
    <source>
        <dbReference type="Proteomes" id="UP000250572"/>
    </source>
</evidence>
<keyword evidence="4" id="KW-1185">Reference proteome</keyword>
<dbReference type="Gene3D" id="2.60.40.10">
    <property type="entry name" value="Immunoglobulins"/>
    <property type="match status" value="1"/>
</dbReference>
<feature type="domain" description="Kinesin-associated" evidence="2">
    <location>
        <begin position="70"/>
        <end position="141"/>
    </location>
</feature>
<dbReference type="InterPro" id="IPR032405">
    <property type="entry name" value="Kinesin_assoc"/>
</dbReference>
<name>A0A315VAT6_GAMAF</name>
<dbReference type="Proteomes" id="UP000250572">
    <property type="component" value="Unassembled WGS sequence"/>
</dbReference>
<dbReference type="Gene3D" id="6.10.250.2520">
    <property type="match status" value="1"/>
</dbReference>
<evidence type="ECO:0000256" key="1">
    <source>
        <dbReference type="SAM" id="MobiDB-lite"/>
    </source>
</evidence>
<evidence type="ECO:0000313" key="3">
    <source>
        <dbReference type="EMBL" id="PWA19184.1"/>
    </source>
</evidence>